<comment type="caution">
    <text evidence="4">The sequence shown here is derived from an EMBL/GenBank/DDBJ whole genome shotgun (WGS) entry which is preliminary data.</text>
</comment>
<keyword evidence="3" id="KW-0949">S-adenosyl-L-methionine</keyword>
<sequence length="210" mass="22275">MSEKESNWKFAEDLVSESEVIARAREHSLELGVEAISPAIGAQVGVIAAASRATSIIEIGTGLGVSGLYLLGGAPNATLTTIDVEVDHQQYARDAYIAAGTAPARIRLIPGRANQVLPRMNEASYDVVLVDADPEHVIEYVEHGLRLARLGGTVLVPHALWRGRVADPVKRDRATTDFRLLLTEVSTSGAVISSLSPAGDGLLQMTKVSA</sequence>
<dbReference type="Gene3D" id="3.40.50.150">
    <property type="entry name" value="Vaccinia Virus protein VP39"/>
    <property type="match status" value="1"/>
</dbReference>
<dbReference type="GO" id="GO:0008757">
    <property type="term" value="F:S-adenosylmethionine-dependent methyltransferase activity"/>
    <property type="evidence" value="ECO:0007669"/>
    <property type="project" value="TreeGrafter"/>
</dbReference>
<protein>
    <submittedName>
        <fullName evidence="4">Putative O-methyltransferase YrrM</fullName>
    </submittedName>
</protein>
<evidence type="ECO:0000313" key="5">
    <source>
        <dbReference type="Proteomes" id="UP000295764"/>
    </source>
</evidence>
<gene>
    <name evidence="4" type="ORF">EDF64_101229</name>
</gene>
<name>A0A4R6DN27_9MICO</name>
<keyword evidence="1 4" id="KW-0489">Methyltransferase</keyword>
<evidence type="ECO:0000313" key="4">
    <source>
        <dbReference type="EMBL" id="TDN46366.1"/>
    </source>
</evidence>
<dbReference type="PANTHER" id="PTHR10509:SF85">
    <property type="entry name" value="O-METHYLTRANSFERASE RV1220C-RELATED"/>
    <property type="match status" value="1"/>
</dbReference>
<dbReference type="OrthoDB" id="4774874at2"/>
<reference evidence="4 5" key="1">
    <citation type="submission" date="2019-03" db="EMBL/GenBank/DDBJ databases">
        <title>Genomic analyses of the natural microbiome of Caenorhabditis elegans.</title>
        <authorList>
            <person name="Samuel B."/>
        </authorList>
    </citation>
    <scope>NUCLEOTIDE SEQUENCE [LARGE SCALE GENOMIC DNA]</scope>
    <source>
        <strain evidence="4 5">JUb65</strain>
    </source>
</reference>
<dbReference type="InterPro" id="IPR029063">
    <property type="entry name" value="SAM-dependent_MTases_sf"/>
</dbReference>
<dbReference type="STRING" id="2035.RU06_10190"/>
<dbReference type="Pfam" id="PF01596">
    <property type="entry name" value="Methyltransf_3"/>
    <property type="match status" value="1"/>
</dbReference>
<dbReference type="GO" id="GO:0032259">
    <property type="term" value="P:methylation"/>
    <property type="evidence" value="ECO:0007669"/>
    <property type="project" value="UniProtKB-KW"/>
</dbReference>
<dbReference type="InterPro" id="IPR002935">
    <property type="entry name" value="SAM_O-MeTrfase"/>
</dbReference>
<dbReference type="GO" id="GO:0008171">
    <property type="term" value="F:O-methyltransferase activity"/>
    <property type="evidence" value="ECO:0007669"/>
    <property type="project" value="InterPro"/>
</dbReference>
<dbReference type="PROSITE" id="PS51682">
    <property type="entry name" value="SAM_OMT_I"/>
    <property type="match status" value="1"/>
</dbReference>
<evidence type="ECO:0000256" key="1">
    <source>
        <dbReference type="ARBA" id="ARBA00022603"/>
    </source>
</evidence>
<dbReference type="AlphaFoldDB" id="A0A4R6DN27"/>
<dbReference type="RefSeq" id="WP_133518264.1">
    <property type="nucleotide sequence ID" value="NZ_SNVW01000001.1"/>
</dbReference>
<dbReference type="PANTHER" id="PTHR10509">
    <property type="entry name" value="O-METHYLTRANSFERASE-RELATED"/>
    <property type="match status" value="1"/>
</dbReference>
<dbReference type="CDD" id="cd02440">
    <property type="entry name" value="AdoMet_MTases"/>
    <property type="match status" value="1"/>
</dbReference>
<dbReference type="InterPro" id="IPR050362">
    <property type="entry name" value="Cation-dep_OMT"/>
</dbReference>
<keyword evidence="2 4" id="KW-0808">Transferase</keyword>
<dbReference type="SUPFAM" id="SSF53335">
    <property type="entry name" value="S-adenosyl-L-methionine-dependent methyltransferases"/>
    <property type="match status" value="1"/>
</dbReference>
<evidence type="ECO:0000256" key="3">
    <source>
        <dbReference type="ARBA" id="ARBA00022691"/>
    </source>
</evidence>
<organism evidence="4 5">
    <name type="scientific">Curtobacterium flaccumfaciens</name>
    <dbReference type="NCBI Taxonomy" id="2035"/>
    <lineage>
        <taxon>Bacteria</taxon>
        <taxon>Bacillati</taxon>
        <taxon>Actinomycetota</taxon>
        <taxon>Actinomycetes</taxon>
        <taxon>Micrococcales</taxon>
        <taxon>Microbacteriaceae</taxon>
        <taxon>Curtobacterium</taxon>
    </lineage>
</organism>
<dbReference type="EMBL" id="SNVW01000001">
    <property type="protein sequence ID" value="TDN46366.1"/>
    <property type="molecule type" value="Genomic_DNA"/>
</dbReference>
<dbReference type="Proteomes" id="UP000295764">
    <property type="component" value="Unassembled WGS sequence"/>
</dbReference>
<accession>A0A4R6DN27</accession>
<evidence type="ECO:0000256" key="2">
    <source>
        <dbReference type="ARBA" id="ARBA00022679"/>
    </source>
</evidence>
<proteinExistence type="predicted"/>